<keyword evidence="1" id="KW-1133">Transmembrane helix</keyword>
<dbReference type="SUPFAM" id="SSF48695">
    <property type="entry name" value="Multiheme cytochromes"/>
    <property type="match status" value="1"/>
</dbReference>
<comment type="caution">
    <text evidence="2">The sequence shown here is derived from an EMBL/GenBank/DDBJ whole genome shotgun (WGS) entry which is preliminary data.</text>
</comment>
<dbReference type="Gene3D" id="1.10.287.3080">
    <property type="match status" value="1"/>
</dbReference>
<keyword evidence="1" id="KW-0812">Transmembrane</keyword>
<dbReference type="CDD" id="cd08168">
    <property type="entry name" value="Cytochrom_C3"/>
    <property type="match status" value="1"/>
</dbReference>
<reference evidence="2 3" key="1">
    <citation type="journal article" date="2013" name="Genome Announc.">
        <title>Draft Genome Sequence of Desulfotignum phosphitoxidans DSM 13687 Strain FiPS-3.</title>
        <authorList>
            <person name="Poehlein A."/>
            <person name="Daniel R."/>
            <person name="Simeonova D.D."/>
        </authorList>
    </citation>
    <scope>NUCLEOTIDE SEQUENCE [LARGE SCALE GENOMIC DNA]</scope>
    <source>
        <strain evidence="2 3">DSM 13687</strain>
    </source>
</reference>
<dbReference type="AlphaFoldDB" id="S0G660"/>
<dbReference type="PATRIC" id="fig|1286635.3.peg.650"/>
<feature type="transmembrane region" description="Helical" evidence="1">
    <location>
        <begin position="185"/>
        <end position="208"/>
    </location>
</feature>
<dbReference type="SUPFAM" id="SSF103501">
    <property type="entry name" value="Respiratory nitrate reductase 1 gamma chain"/>
    <property type="match status" value="1"/>
</dbReference>
<organism evidence="2 3">
    <name type="scientific">Desulfotignum phosphitoxidans DSM 13687</name>
    <dbReference type="NCBI Taxonomy" id="1286635"/>
    <lineage>
        <taxon>Bacteria</taxon>
        <taxon>Pseudomonadati</taxon>
        <taxon>Thermodesulfobacteriota</taxon>
        <taxon>Desulfobacteria</taxon>
        <taxon>Desulfobacterales</taxon>
        <taxon>Desulfobacteraceae</taxon>
        <taxon>Desulfotignum</taxon>
    </lineage>
</organism>
<dbReference type="InterPro" id="IPR036197">
    <property type="entry name" value="NarG-like_sf"/>
</dbReference>
<keyword evidence="1" id="KW-0472">Membrane</keyword>
<feature type="transmembrane region" description="Helical" evidence="1">
    <location>
        <begin position="396"/>
        <end position="414"/>
    </location>
</feature>
<keyword evidence="3" id="KW-1185">Reference proteome</keyword>
<sequence>MKISIISAIIFTTLIVHIPWDAYGLDGTTAYTGEDCFECHDEMVEDHAVSVHSDILCLECHTQALEEDHEALDFDPVNCVQCHAPHTEKNLHDAHTRVTCKACHVQGGIPTIDPESKNIIFSGGFRPGMEMLLHQAINASSEEQCGECHFQGNAVGASTMVLPAKSILCMPCHVATISVEDKTSLVSLFIFIIGVLGLVSVWFSGSIAKREPVIFVKNKTGARFKSSALFGGGIFHLLNEIFVEAILLKRLFQQSKARWIIHSLIFFPFVFRFAFSLVSLFFSTIFPDSFVTIALLDKNHVFRALFFDVTGLMILAGCTTAMINTGRNQGETIDSLPKPGRGMTAMIGLIVLVGFILEGMRIAMTGWPNGSQAAFAGYGISLLCKDMMGLNDIYGYVWYAHAILTAVFIALIPFTRMRHIITAPIVLVINSVSRNRISEKDRTGKREI</sequence>
<dbReference type="InterPro" id="IPR036280">
    <property type="entry name" value="Multihaem_cyt_sf"/>
</dbReference>
<dbReference type="OrthoDB" id="5421177at2"/>
<dbReference type="RefSeq" id="WP_006964226.1">
    <property type="nucleotide sequence ID" value="NZ_APJX01000001.1"/>
</dbReference>
<dbReference type="Proteomes" id="UP000014216">
    <property type="component" value="Unassembled WGS sequence"/>
</dbReference>
<protein>
    <submittedName>
        <fullName evidence="2">Uncharacterized protein</fullName>
    </submittedName>
</protein>
<gene>
    <name evidence="2" type="ORF">Dpo_1c06250</name>
</gene>
<feature type="transmembrane region" description="Helical" evidence="1">
    <location>
        <begin position="228"/>
        <end position="247"/>
    </location>
</feature>
<accession>S0G660</accession>
<feature type="transmembrane region" description="Helical" evidence="1">
    <location>
        <begin position="259"/>
        <end position="282"/>
    </location>
</feature>
<evidence type="ECO:0000256" key="1">
    <source>
        <dbReference type="SAM" id="Phobius"/>
    </source>
</evidence>
<evidence type="ECO:0000313" key="2">
    <source>
        <dbReference type="EMBL" id="EMS81484.1"/>
    </source>
</evidence>
<name>S0G660_9BACT</name>
<proteinExistence type="predicted"/>
<feature type="transmembrane region" description="Helical" evidence="1">
    <location>
        <begin position="344"/>
        <end position="364"/>
    </location>
</feature>
<feature type="transmembrane region" description="Helical" evidence="1">
    <location>
        <begin position="302"/>
        <end position="323"/>
    </location>
</feature>
<dbReference type="Gene3D" id="1.20.950.20">
    <property type="entry name" value="Transmembrane di-heme cytochromes, Chain C"/>
    <property type="match status" value="1"/>
</dbReference>
<evidence type="ECO:0000313" key="3">
    <source>
        <dbReference type="Proteomes" id="UP000014216"/>
    </source>
</evidence>
<dbReference type="EMBL" id="APJX01000001">
    <property type="protein sequence ID" value="EMS81484.1"/>
    <property type="molecule type" value="Genomic_DNA"/>
</dbReference>